<reference evidence="2" key="1">
    <citation type="journal article" date="2013" name="J. Plant Res.">
        <title>Effect of fungi and light on seed germination of three Opuntia species from semiarid lands of central Mexico.</title>
        <authorList>
            <person name="Delgado-Sanchez P."/>
            <person name="Jimenez-Bremont J.F."/>
            <person name="Guerrero-Gonzalez Mde L."/>
            <person name="Flores J."/>
        </authorList>
    </citation>
    <scope>NUCLEOTIDE SEQUENCE</scope>
    <source>
        <tissue evidence="2">Cladode</tissue>
    </source>
</reference>
<dbReference type="AlphaFoldDB" id="A0A7C9CJ93"/>
<organism evidence="2">
    <name type="scientific">Opuntia streptacantha</name>
    <name type="common">Prickly pear cactus</name>
    <name type="synonym">Opuntia cardona</name>
    <dbReference type="NCBI Taxonomy" id="393608"/>
    <lineage>
        <taxon>Eukaryota</taxon>
        <taxon>Viridiplantae</taxon>
        <taxon>Streptophyta</taxon>
        <taxon>Embryophyta</taxon>
        <taxon>Tracheophyta</taxon>
        <taxon>Spermatophyta</taxon>
        <taxon>Magnoliopsida</taxon>
        <taxon>eudicotyledons</taxon>
        <taxon>Gunneridae</taxon>
        <taxon>Pentapetalae</taxon>
        <taxon>Caryophyllales</taxon>
        <taxon>Cactineae</taxon>
        <taxon>Cactaceae</taxon>
        <taxon>Opuntioideae</taxon>
        <taxon>Opuntia</taxon>
    </lineage>
</organism>
<feature type="region of interest" description="Disordered" evidence="1">
    <location>
        <begin position="63"/>
        <end position="109"/>
    </location>
</feature>
<evidence type="ECO:0000256" key="1">
    <source>
        <dbReference type="SAM" id="MobiDB-lite"/>
    </source>
</evidence>
<reference evidence="2" key="2">
    <citation type="submission" date="2020-07" db="EMBL/GenBank/DDBJ databases">
        <authorList>
            <person name="Vera ALvarez R."/>
            <person name="Arias-Moreno D.M."/>
            <person name="Jimenez-Jacinto V."/>
            <person name="Jimenez-Bremont J.F."/>
            <person name="Swaminathan K."/>
            <person name="Moose S.P."/>
            <person name="Guerrero-Gonzalez M.L."/>
            <person name="Marino-Ramirez L."/>
            <person name="Landsman D."/>
            <person name="Rodriguez-Kessler M."/>
            <person name="Delgado-Sanchez P."/>
        </authorList>
    </citation>
    <scope>NUCLEOTIDE SEQUENCE</scope>
    <source>
        <tissue evidence="2">Cladode</tissue>
    </source>
</reference>
<feature type="compositionally biased region" description="Polar residues" evidence="1">
    <location>
        <begin position="87"/>
        <end position="107"/>
    </location>
</feature>
<protein>
    <submittedName>
        <fullName evidence="2">Uncharacterized protein</fullName>
    </submittedName>
</protein>
<sequence>MESHIQFFVPSVRVQKMPYLMTSSKKQSSTSSFECVLNKTKCQIKHKNTTSTRSTAKFKITGSKKNTTSKTGKTKITVRPSKGASVGRSNKTSNQGKVASKSQYKSKTTVEFKNRNGYTKYEKQEKFTQVKYCCKKSGNAKK</sequence>
<accession>A0A7C9CJ93</accession>
<evidence type="ECO:0000313" key="2">
    <source>
        <dbReference type="EMBL" id="MBA4616765.1"/>
    </source>
</evidence>
<proteinExistence type="predicted"/>
<name>A0A7C9CJ93_OPUST</name>
<dbReference type="EMBL" id="GISG01013061">
    <property type="protein sequence ID" value="MBA4616765.1"/>
    <property type="molecule type" value="Transcribed_RNA"/>
</dbReference>
<feature type="compositionally biased region" description="Low complexity" evidence="1">
    <location>
        <begin position="63"/>
        <end position="77"/>
    </location>
</feature>